<proteinExistence type="inferred from homology"/>
<organism evidence="15 16">
    <name type="scientific">Anaerotruncus colihominis</name>
    <dbReference type="NCBI Taxonomy" id="169435"/>
    <lineage>
        <taxon>Bacteria</taxon>
        <taxon>Bacillati</taxon>
        <taxon>Bacillota</taxon>
        <taxon>Clostridia</taxon>
        <taxon>Eubacteriales</taxon>
        <taxon>Oscillospiraceae</taxon>
        <taxon>Anaerotruncus</taxon>
    </lineage>
</organism>
<evidence type="ECO:0000256" key="8">
    <source>
        <dbReference type="ARBA" id="ARBA00023235"/>
    </source>
</evidence>
<protein>
    <recommendedName>
        <fullName evidence="3">DNA topoisomerase</fullName>
        <ecNumber evidence="3">5.6.2.1</ecNumber>
    </recommendedName>
    <alternativeName>
        <fullName evidence="12">Omega-protein</fullName>
    </alternativeName>
    <alternativeName>
        <fullName evidence="11">Relaxing enzyme</fullName>
    </alternativeName>
    <alternativeName>
        <fullName evidence="9">Swivelase</fullName>
    </alternativeName>
    <alternativeName>
        <fullName evidence="10">Untwisting enzyme</fullName>
    </alternativeName>
</protein>
<dbReference type="Proteomes" id="UP000462501">
    <property type="component" value="Unassembled WGS sequence"/>
</dbReference>
<evidence type="ECO:0000256" key="9">
    <source>
        <dbReference type="ARBA" id="ARBA00030003"/>
    </source>
</evidence>
<evidence type="ECO:0000313" key="16">
    <source>
        <dbReference type="Proteomes" id="UP000462501"/>
    </source>
</evidence>
<dbReference type="PANTHER" id="PTHR11390:SF21">
    <property type="entry name" value="DNA TOPOISOMERASE 3-ALPHA"/>
    <property type="match status" value="1"/>
</dbReference>
<reference evidence="15 16" key="1">
    <citation type="submission" date="2019-06" db="EMBL/GenBank/DDBJ databases">
        <title>Draft genome sequences of 15 bacterial species constituting the stable defined intestinal microbiota of the GM15 gnotobiotic mouse model.</title>
        <authorList>
            <person name="Elie C."/>
            <person name="Mathieu A."/>
            <person name="Saliou A."/>
            <person name="Darnaud M."/>
            <person name="Leulier F."/>
            <person name="Tamellini A."/>
        </authorList>
    </citation>
    <scope>NUCLEOTIDE SEQUENCE [LARGE SCALE GENOMIC DNA]</scope>
    <source>
        <strain evidence="15 16">JM4-15</strain>
    </source>
</reference>
<evidence type="ECO:0000313" key="15">
    <source>
        <dbReference type="EMBL" id="NDO40827.1"/>
    </source>
</evidence>
<evidence type="ECO:0000256" key="7">
    <source>
        <dbReference type="ARBA" id="ARBA00023125"/>
    </source>
</evidence>
<dbReference type="InterPro" id="IPR034144">
    <property type="entry name" value="TOPRIM_TopoIII"/>
</dbReference>
<dbReference type="Gene3D" id="1.10.460.10">
    <property type="entry name" value="Topoisomerase I, domain 2"/>
    <property type="match status" value="1"/>
</dbReference>
<dbReference type="NCBIfam" id="TIGR01056">
    <property type="entry name" value="topB"/>
    <property type="match status" value="1"/>
</dbReference>
<dbReference type="SMART" id="SM00436">
    <property type="entry name" value="TOP1Bc"/>
    <property type="match status" value="1"/>
</dbReference>
<dbReference type="InterPro" id="IPR003601">
    <property type="entry name" value="Topo_IA_2"/>
</dbReference>
<dbReference type="InterPro" id="IPR013825">
    <property type="entry name" value="Topo_IA_cen_sub2"/>
</dbReference>
<dbReference type="InterPro" id="IPR003602">
    <property type="entry name" value="Topo_IA_DNA-bd_dom"/>
</dbReference>
<keyword evidence="4" id="KW-0479">Metal-binding</keyword>
<keyword evidence="8 15" id="KW-0413">Isomerase</keyword>
<name>A0A845T417_9FIRM</name>
<dbReference type="InterPro" id="IPR000380">
    <property type="entry name" value="Topo_IA"/>
</dbReference>
<dbReference type="PANTHER" id="PTHR11390">
    <property type="entry name" value="PROKARYOTIC DNA TOPOISOMERASE"/>
    <property type="match status" value="1"/>
</dbReference>
<dbReference type="GO" id="GO:0006265">
    <property type="term" value="P:DNA topological change"/>
    <property type="evidence" value="ECO:0007669"/>
    <property type="project" value="InterPro"/>
</dbReference>
<evidence type="ECO:0000259" key="14">
    <source>
        <dbReference type="PROSITE" id="PS52039"/>
    </source>
</evidence>
<dbReference type="RefSeq" id="WP_162222068.1">
    <property type="nucleotide sequence ID" value="NZ_JANJZM010000011.1"/>
</dbReference>
<keyword evidence="7" id="KW-0238">DNA-binding</keyword>
<dbReference type="AlphaFoldDB" id="A0A845T417"/>
<accession>A0A845T417</accession>
<dbReference type="NCBIfam" id="NF005829">
    <property type="entry name" value="PRK07726.1"/>
    <property type="match status" value="1"/>
</dbReference>
<dbReference type="Gene3D" id="3.40.50.140">
    <property type="match status" value="1"/>
</dbReference>
<dbReference type="EMBL" id="VIQT01000024">
    <property type="protein sequence ID" value="NDO40827.1"/>
    <property type="molecule type" value="Genomic_DNA"/>
</dbReference>
<evidence type="ECO:0000256" key="10">
    <source>
        <dbReference type="ARBA" id="ARBA00031985"/>
    </source>
</evidence>
<dbReference type="SMART" id="SM00437">
    <property type="entry name" value="TOP1Ac"/>
    <property type="match status" value="1"/>
</dbReference>
<dbReference type="Pfam" id="PF01751">
    <property type="entry name" value="Toprim"/>
    <property type="match status" value="1"/>
</dbReference>
<evidence type="ECO:0000259" key="13">
    <source>
        <dbReference type="PROSITE" id="PS50880"/>
    </source>
</evidence>
<dbReference type="GO" id="GO:0043597">
    <property type="term" value="C:cytoplasmic replication fork"/>
    <property type="evidence" value="ECO:0007669"/>
    <property type="project" value="TreeGrafter"/>
</dbReference>
<dbReference type="Gene3D" id="2.70.20.10">
    <property type="entry name" value="Topoisomerase I, domain 3"/>
    <property type="match status" value="1"/>
</dbReference>
<dbReference type="GO" id="GO:0003917">
    <property type="term" value="F:DNA topoisomerase type I (single strand cut, ATP-independent) activity"/>
    <property type="evidence" value="ECO:0007669"/>
    <property type="project" value="UniProtKB-EC"/>
</dbReference>
<dbReference type="InterPro" id="IPR006171">
    <property type="entry name" value="TOPRIM_dom"/>
</dbReference>
<evidence type="ECO:0000256" key="1">
    <source>
        <dbReference type="ARBA" id="ARBA00000213"/>
    </source>
</evidence>
<dbReference type="PROSITE" id="PS52039">
    <property type="entry name" value="TOPO_IA_2"/>
    <property type="match status" value="1"/>
</dbReference>
<sequence length="700" mass="77898">MSKLVICEKPSVAKSIASALGVTSRADGYFEGNGYLVSWCIGHLVGLADAADYDDRYKKWRYEDLPILPDPFRYVVSEEKAAQFHILRSLMERPDVTELVNACDAGREGELIFRLVYEAAGCSKPFSRLWISSMEDAAIREGFADLRPGGAYDPLYQSALCRQKADWLIGINASRLFSVLYHRTLNVGRVQTPTLAMLADRDSKIVLFRKEKYHHVRLALEGAEAVSEKIPAMEDAQTIRDACDGQRAVCVSLVREKKTVKPPKLYDLTTLQREANRVFGYTAKQTLDYAQSLYEKKLLTYPRTDSRYLTSDMAETASVVLDLAVRVPPFDACPEFFPDALALVNDKEVSDHHALIPTLELEKADVPALPVGERNILLLVCCKLLCAAAEPFVCETVTATFDCGGHTFTAKGKQVLSQGWRAIQEVFHSSLKEKPEDEDAGGVLPALTEGQVFEPVAASVTEHFTAPPRPYTEDSLLAAMENAGKEEIPEDAERRGLGTPATRAAIIEKLVSGGFVERKGKNLIPTKAGVNLVTVLPELLTSPKLTADWEQRLNEIAKDQASPEDFMDGIEAMAAELVRKYSHISEDGQKLFQPEKETVGLCPRCGKPVYEGKKNFACSDRACQFVLWKNDRFWTSRRKEMTRKMAADLLKKGRTSVKGMWSEKKGSTYDAVVILDDTGGKYVNFKLEFPKRKDGVHGKK</sequence>
<feature type="domain" description="Topo IA-type catalytic" evidence="14">
    <location>
        <begin position="152"/>
        <end position="578"/>
    </location>
</feature>
<dbReference type="InterPro" id="IPR005738">
    <property type="entry name" value="TopoIII"/>
</dbReference>
<dbReference type="Gene3D" id="1.10.290.10">
    <property type="entry name" value="Topoisomerase I, domain 4"/>
    <property type="match status" value="1"/>
</dbReference>
<dbReference type="InterPro" id="IPR013826">
    <property type="entry name" value="Topo_IA_cen_sub3"/>
</dbReference>
<keyword evidence="5" id="KW-0460">Magnesium</keyword>
<feature type="domain" description="Toprim" evidence="13">
    <location>
        <begin position="2"/>
        <end position="135"/>
    </location>
</feature>
<dbReference type="PROSITE" id="PS50880">
    <property type="entry name" value="TOPRIM"/>
    <property type="match status" value="1"/>
</dbReference>
<dbReference type="PROSITE" id="PS00396">
    <property type="entry name" value="TOPO_IA_1"/>
    <property type="match status" value="1"/>
</dbReference>
<dbReference type="SMART" id="SM00493">
    <property type="entry name" value="TOPRIM"/>
    <property type="match status" value="1"/>
</dbReference>
<dbReference type="CDD" id="cd03362">
    <property type="entry name" value="TOPRIM_TopoIA_TopoIII"/>
    <property type="match status" value="1"/>
</dbReference>
<comment type="catalytic activity">
    <reaction evidence="1">
        <text>ATP-independent breakage of single-stranded DNA, followed by passage and rejoining.</text>
        <dbReference type="EC" id="5.6.2.1"/>
    </reaction>
</comment>
<dbReference type="InterPro" id="IPR013824">
    <property type="entry name" value="Topo_IA_cen_sub1"/>
</dbReference>
<dbReference type="CDD" id="cd00186">
    <property type="entry name" value="TOP1Ac"/>
    <property type="match status" value="1"/>
</dbReference>
<dbReference type="GO" id="GO:0006281">
    <property type="term" value="P:DNA repair"/>
    <property type="evidence" value="ECO:0007669"/>
    <property type="project" value="TreeGrafter"/>
</dbReference>
<dbReference type="GO" id="GO:0003677">
    <property type="term" value="F:DNA binding"/>
    <property type="evidence" value="ECO:0007669"/>
    <property type="project" value="UniProtKB-KW"/>
</dbReference>
<dbReference type="GO" id="GO:0006310">
    <property type="term" value="P:DNA recombination"/>
    <property type="evidence" value="ECO:0007669"/>
    <property type="project" value="TreeGrafter"/>
</dbReference>
<comment type="caution">
    <text evidence="15">The sequence shown here is derived from an EMBL/GenBank/DDBJ whole genome shotgun (WGS) entry which is preliminary data.</text>
</comment>
<evidence type="ECO:0000256" key="11">
    <source>
        <dbReference type="ARBA" id="ARBA00032235"/>
    </source>
</evidence>
<dbReference type="InterPro" id="IPR013497">
    <property type="entry name" value="Topo_IA_cen"/>
</dbReference>
<keyword evidence="6" id="KW-0799">Topoisomerase</keyword>
<evidence type="ECO:0000256" key="6">
    <source>
        <dbReference type="ARBA" id="ARBA00023029"/>
    </source>
</evidence>
<dbReference type="InterPro" id="IPR023405">
    <property type="entry name" value="Topo_IA_core_domain"/>
</dbReference>
<dbReference type="InterPro" id="IPR023406">
    <property type="entry name" value="Topo_IA_AS"/>
</dbReference>
<evidence type="ECO:0000256" key="3">
    <source>
        <dbReference type="ARBA" id="ARBA00012891"/>
    </source>
</evidence>
<evidence type="ECO:0000256" key="5">
    <source>
        <dbReference type="ARBA" id="ARBA00022842"/>
    </source>
</evidence>
<comment type="similarity">
    <text evidence="2">Belongs to the type IA topoisomerase family.</text>
</comment>
<dbReference type="SUPFAM" id="SSF56712">
    <property type="entry name" value="Prokaryotic type I DNA topoisomerase"/>
    <property type="match status" value="1"/>
</dbReference>
<dbReference type="PRINTS" id="PR00417">
    <property type="entry name" value="PRTPISMRASEI"/>
</dbReference>
<evidence type="ECO:0000256" key="2">
    <source>
        <dbReference type="ARBA" id="ARBA00009446"/>
    </source>
</evidence>
<dbReference type="Pfam" id="PF01131">
    <property type="entry name" value="Topoisom_bac"/>
    <property type="match status" value="1"/>
</dbReference>
<dbReference type="EC" id="5.6.2.1" evidence="3"/>
<gene>
    <name evidence="15" type="primary">topB</name>
    <name evidence="15" type="ORF">FMM72_16710</name>
</gene>
<evidence type="ECO:0000256" key="12">
    <source>
        <dbReference type="ARBA" id="ARBA00032877"/>
    </source>
</evidence>
<dbReference type="GO" id="GO:0046872">
    <property type="term" value="F:metal ion binding"/>
    <property type="evidence" value="ECO:0007669"/>
    <property type="project" value="UniProtKB-KW"/>
</dbReference>
<evidence type="ECO:0000256" key="4">
    <source>
        <dbReference type="ARBA" id="ARBA00022723"/>
    </source>
</evidence>